<accession>A0ABY7XN88</accession>
<organism evidence="2 3">
    <name type="scientific">Microbacterium luteolum</name>
    <name type="common">Aureobacterium luteolum</name>
    <dbReference type="NCBI Taxonomy" id="69367"/>
    <lineage>
        <taxon>Bacteria</taxon>
        <taxon>Bacillati</taxon>
        <taxon>Actinomycetota</taxon>
        <taxon>Actinomycetes</taxon>
        <taxon>Micrococcales</taxon>
        <taxon>Microbacteriaceae</taxon>
        <taxon>Microbacterium</taxon>
    </lineage>
</organism>
<keyword evidence="2" id="KW-0067">ATP-binding</keyword>
<protein>
    <submittedName>
        <fullName evidence="2">ATP-binding protein</fullName>
    </submittedName>
</protein>
<proteinExistence type="predicted"/>
<dbReference type="GO" id="GO:0005524">
    <property type="term" value="F:ATP binding"/>
    <property type="evidence" value="ECO:0007669"/>
    <property type="project" value="UniProtKB-KW"/>
</dbReference>
<dbReference type="Gene3D" id="3.40.50.300">
    <property type="entry name" value="P-loop containing nucleotide triphosphate hydrolases"/>
    <property type="match status" value="1"/>
</dbReference>
<feature type="domain" description="NadR/Ttd14 AAA" evidence="1">
    <location>
        <begin position="2"/>
        <end position="148"/>
    </location>
</feature>
<gene>
    <name evidence="2" type="ORF">KV395_04760</name>
</gene>
<reference evidence="2 3" key="1">
    <citation type="submission" date="2021-06" db="EMBL/GenBank/DDBJ databases">
        <title>Genome-based taxonomic framework of Microbacterium strains isolated from marine environment, the description of four new species and reclassification of four preexisting species.</title>
        <authorList>
            <person name="Lee S.D."/>
            <person name="Kim S.-M."/>
            <person name="Byeon Y.-S."/>
            <person name="Yang H.L."/>
            <person name="Kim I.S."/>
        </authorList>
    </citation>
    <scope>NUCLEOTIDE SEQUENCE [LARGE SCALE GENOMIC DNA]</scope>
    <source>
        <strain evidence="2 3">KACC 14465</strain>
    </source>
</reference>
<evidence type="ECO:0000259" key="1">
    <source>
        <dbReference type="Pfam" id="PF13521"/>
    </source>
</evidence>
<dbReference type="InterPro" id="IPR027417">
    <property type="entry name" value="P-loop_NTPase"/>
</dbReference>
<dbReference type="RefSeq" id="WP_282216473.1">
    <property type="nucleotide sequence ID" value="NZ_BAAAUN010000002.1"/>
</dbReference>
<evidence type="ECO:0000313" key="2">
    <source>
        <dbReference type="EMBL" id="WDM42618.1"/>
    </source>
</evidence>
<evidence type="ECO:0000313" key="3">
    <source>
        <dbReference type="Proteomes" id="UP001215097"/>
    </source>
</evidence>
<dbReference type="EMBL" id="CP078075">
    <property type="protein sequence ID" value="WDM42618.1"/>
    <property type="molecule type" value="Genomic_DNA"/>
</dbReference>
<dbReference type="Pfam" id="PF13521">
    <property type="entry name" value="AAA_28"/>
    <property type="match status" value="1"/>
</dbReference>
<dbReference type="InterPro" id="IPR038727">
    <property type="entry name" value="NadR/Ttd14_AAA_dom"/>
</dbReference>
<keyword evidence="3" id="KW-1185">Reference proteome</keyword>
<keyword evidence="2" id="KW-0547">Nucleotide-binding</keyword>
<name>A0ABY7XN88_MICLT</name>
<dbReference type="Proteomes" id="UP001215097">
    <property type="component" value="Chromosome"/>
</dbReference>
<sequence length="181" mass="19265">MRIIVSGTHGSGKSTLTADFVARRPEYLALGDPFDELDLDDPASAASFAAQLRVTASRVRETAGESAVISERGPLDFVAYLTALEQLGRSDGELIARATALADASLTDVDLVVLLPLDDRHPIRVPVDEDPALREAMDTALLDLADEREAAGPARFLTLGGDPATRLRDLLAATNMTPGNR</sequence>
<dbReference type="SUPFAM" id="SSF52540">
    <property type="entry name" value="P-loop containing nucleoside triphosphate hydrolases"/>
    <property type="match status" value="1"/>
</dbReference>